<dbReference type="PANTHER" id="PTHR33746:SF4">
    <property type="entry name" value="RUBRERYTHRIN"/>
    <property type="match status" value="1"/>
</dbReference>
<proteinExistence type="predicted"/>
<feature type="domain" description="Ferritin-like diiron" evidence="2">
    <location>
        <begin position="175"/>
        <end position="303"/>
    </location>
</feature>
<name>A0ABW1B6Y3_9ACTN</name>
<dbReference type="InterPro" id="IPR052753">
    <property type="entry name" value="Rbr2/Nigerythrin"/>
</dbReference>
<organism evidence="3 4">
    <name type="scientific">Streptomyces heilongjiangensis</name>
    <dbReference type="NCBI Taxonomy" id="945052"/>
    <lineage>
        <taxon>Bacteria</taxon>
        <taxon>Bacillati</taxon>
        <taxon>Actinomycetota</taxon>
        <taxon>Actinomycetes</taxon>
        <taxon>Kitasatosporales</taxon>
        <taxon>Streptomycetaceae</taxon>
        <taxon>Streptomyces</taxon>
    </lineage>
</organism>
<dbReference type="SUPFAM" id="SSF47240">
    <property type="entry name" value="Ferritin-like"/>
    <property type="match status" value="2"/>
</dbReference>
<protein>
    <submittedName>
        <fullName evidence="3">Ferritin family protein</fullName>
    </submittedName>
</protein>
<reference evidence="4" key="1">
    <citation type="journal article" date="2019" name="Int. J. Syst. Evol. Microbiol.">
        <title>The Global Catalogue of Microorganisms (GCM) 10K type strain sequencing project: providing services to taxonomists for standard genome sequencing and annotation.</title>
        <authorList>
            <consortium name="The Broad Institute Genomics Platform"/>
            <consortium name="The Broad Institute Genome Sequencing Center for Infectious Disease"/>
            <person name="Wu L."/>
            <person name="Ma J."/>
        </authorList>
    </citation>
    <scope>NUCLEOTIDE SEQUENCE [LARGE SCALE GENOMIC DNA]</scope>
    <source>
        <strain evidence="4">JCM 9918</strain>
    </source>
</reference>
<sequence length="303" mass="32130">MPAAPALAVPAEGAVSPAPHTAARPLHAQTLADLNTTMTGEAYAYAAYGLFAAEADRQGLTAVAKLFRSTARTELNEHLREAAALAGTVGSNADNLRQAISGETYEHQVMYRRFAEQARADGDLEAAELFSEIAEDEGRHRDAFRAALRAVTTGHGAIPAPPEADVVQVPAGPPKVKAARTKANLDTALHGEALAHAKYMLFAAHARQTGNIALARLWEGTAKVELHEHFAAEAVLAGLVRTTRVNLRTAIAGERNEATTVYPRFARRAAAVGDTSAARYWRDTAADEAGHAAAFQKALDQLG</sequence>
<dbReference type="PROSITE" id="PS50905">
    <property type="entry name" value="FERRITIN_LIKE"/>
    <property type="match status" value="2"/>
</dbReference>
<dbReference type="InterPro" id="IPR009040">
    <property type="entry name" value="Ferritin-like_diiron"/>
</dbReference>
<feature type="compositionally biased region" description="Low complexity" evidence="1">
    <location>
        <begin position="1"/>
        <end position="14"/>
    </location>
</feature>
<keyword evidence="4" id="KW-1185">Reference proteome</keyword>
<dbReference type="CDD" id="cd01041">
    <property type="entry name" value="Rubrerythrin"/>
    <property type="match status" value="1"/>
</dbReference>
<evidence type="ECO:0000259" key="2">
    <source>
        <dbReference type="PROSITE" id="PS50905"/>
    </source>
</evidence>
<dbReference type="Gene3D" id="1.20.1260.10">
    <property type="match status" value="2"/>
</dbReference>
<evidence type="ECO:0000256" key="1">
    <source>
        <dbReference type="SAM" id="MobiDB-lite"/>
    </source>
</evidence>
<dbReference type="Pfam" id="PF02915">
    <property type="entry name" value="Rubrerythrin"/>
    <property type="match status" value="2"/>
</dbReference>
<evidence type="ECO:0000313" key="3">
    <source>
        <dbReference type="EMBL" id="MFC5808929.1"/>
    </source>
</evidence>
<dbReference type="InterPro" id="IPR012347">
    <property type="entry name" value="Ferritin-like"/>
</dbReference>
<accession>A0ABW1B6Y3</accession>
<dbReference type="InterPro" id="IPR009078">
    <property type="entry name" value="Ferritin-like_SF"/>
</dbReference>
<gene>
    <name evidence="3" type="ORF">ACFQGO_15705</name>
</gene>
<comment type="caution">
    <text evidence="3">The sequence shown here is derived from an EMBL/GenBank/DDBJ whole genome shotgun (WGS) entry which is preliminary data.</text>
</comment>
<dbReference type="EMBL" id="JBHSNZ010000009">
    <property type="protein sequence ID" value="MFC5808929.1"/>
    <property type="molecule type" value="Genomic_DNA"/>
</dbReference>
<feature type="domain" description="Ferritin-like diiron" evidence="2">
    <location>
        <begin position="24"/>
        <end position="155"/>
    </location>
</feature>
<evidence type="ECO:0000313" key="4">
    <source>
        <dbReference type="Proteomes" id="UP001596112"/>
    </source>
</evidence>
<dbReference type="Proteomes" id="UP001596112">
    <property type="component" value="Unassembled WGS sequence"/>
</dbReference>
<dbReference type="PANTHER" id="PTHR33746">
    <property type="entry name" value="RUBRERYTHRIN"/>
    <property type="match status" value="1"/>
</dbReference>
<dbReference type="InterPro" id="IPR003251">
    <property type="entry name" value="Rr_diiron-bd_dom"/>
</dbReference>
<feature type="region of interest" description="Disordered" evidence="1">
    <location>
        <begin position="1"/>
        <end position="22"/>
    </location>
</feature>
<dbReference type="RefSeq" id="WP_272169261.1">
    <property type="nucleotide sequence ID" value="NZ_JAQOSL010000009.1"/>
</dbReference>